<dbReference type="SUPFAM" id="SSF51556">
    <property type="entry name" value="Metallo-dependent hydrolases"/>
    <property type="match status" value="1"/>
</dbReference>
<dbReference type="InterPro" id="IPR018228">
    <property type="entry name" value="DNase_TatD-rel_CS"/>
</dbReference>
<comment type="similarity">
    <text evidence="1">Belongs to the metallo-dependent hydrolases superfamily. TatD-type hydrolase family.</text>
</comment>
<evidence type="ECO:0000313" key="4">
    <source>
        <dbReference type="EMBL" id="MCH4561713.1"/>
    </source>
</evidence>
<dbReference type="InterPro" id="IPR032466">
    <property type="entry name" value="Metal_Hydrolase"/>
</dbReference>
<dbReference type="InterPro" id="IPR015991">
    <property type="entry name" value="TatD/YcfH-like"/>
</dbReference>
<evidence type="ECO:0000256" key="2">
    <source>
        <dbReference type="ARBA" id="ARBA00022723"/>
    </source>
</evidence>
<evidence type="ECO:0000256" key="3">
    <source>
        <dbReference type="ARBA" id="ARBA00022801"/>
    </source>
</evidence>
<name>A0ABS9RPU6_9GAMM</name>
<accession>A0ABS9RPU6</accession>
<evidence type="ECO:0000313" key="5">
    <source>
        <dbReference type="Proteomes" id="UP001202117"/>
    </source>
</evidence>
<dbReference type="EMBL" id="JAKVPY010000001">
    <property type="protein sequence ID" value="MCH4561713.1"/>
    <property type="molecule type" value="Genomic_DNA"/>
</dbReference>
<dbReference type="PROSITE" id="PS01090">
    <property type="entry name" value="TATD_2"/>
    <property type="match status" value="1"/>
</dbReference>
<dbReference type="NCBIfam" id="TIGR00010">
    <property type="entry name" value="YchF/TatD family DNA exonuclease"/>
    <property type="match status" value="1"/>
</dbReference>
<keyword evidence="2" id="KW-0479">Metal-binding</keyword>
<dbReference type="PANTHER" id="PTHR46124:SF2">
    <property type="entry name" value="D-AMINOACYL-TRNA DEACYLASE"/>
    <property type="match status" value="1"/>
</dbReference>
<reference evidence="4 5" key="1">
    <citation type="submission" date="2022-02" db="EMBL/GenBank/DDBJ databases">
        <title>Halomonas fukangensis sp. nov., a halophilic bacterium isolated from a bulk soil of Kalidium foliatum at Fukang.</title>
        <authorList>
            <person name="Huang Y."/>
        </authorList>
    </citation>
    <scope>NUCLEOTIDE SEQUENCE [LARGE SCALE GENOMIC DNA]</scope>
    <source>
        <strain evidence="4 5">EGI 63088</strain>
    </source>
</reference>
<proteinExistence type="inferred from homology"/>
<dbReference type="PROSITE" id="PS01091">
    <property type="entry name" value="TATD_3"/>
    <property type="match status" value="1"/>
</dbReference>
<gene>
    <name evidence="4" type="ORF">MKP05_01045</name>
</gene>
<dbReference type="RefSeq" id="WP_240566660.1">
    <property type="nucleotide sequence ID" value="NZ_JAKVPY010000001.1"/>
</dbReference>
<dbReference type="Pfam" id="PF01026">
    <property type="entry name" value="TatD_DNase"/>
    <property type="match status" value="1"/>
</dbReference>
<keyword evidence="5" id="KW-1185">Reference proteome</keyword>
<sequence>MFVDSHCHLDRLDPRTHDGDLAAILAAARARDVRQFLAIAVTLEDVAPLAALAREHDDVVISAGVHPLHRVPEEPTVEAIKEVAERCEAVAIGETGLDYHYLDGSRIEGAEAVPSRDVQLERFRRQLIAASELELPVIVHTREAREDTLALIREHTDPGVGGVLHCFTEDLDMAREAVRHGFYISLSGIVTFRNAASIRELARRIPLDRLLIETDSPYLAPVPHRGKPNEPAWVVEVAECIAAERGISVDEVAMQTTANFYQLFRAAAPRASASVRDDLARAGLI</sequence>
<dbReference type="Proteomes" id="UP001202117">
    <property type="component" value="Unassembled WGS sequence"/>
</dbReference>
<dbReference type="PIRSF" id="PIRSF005902">
    <property type="entry name" value="DNase_TatD"/>
    <property type="match status" value="1"/>
</dbReference>
<evidence type="ECO:0000256" key="1">
    <source>
        <dbReference type="ARBA" id="ARBA00009275"/>
    </source>
</evidence>
<dbReference type="PROSITE" id="PS01137">
    <property type="entry name" value="TATD_1"/>
    <property type="match status" value="1"/>
</dbReference>
<keyword evidence="3 4" id="KW-0378">Hydrolase</keyword>
<dbReference type="Gene3D" id="3.20.20.140">
    <property type="entry name" value="Metal-dependent hydrolases"/>
    <property type="match status" value="1"/>
</dbReference>
<protein>
    <submittedName>
        <fullName evidence="4">TatD family hydrolase</fullName>
    </submittedName>
</protein>
<comment type="caution">
    <text evidence="4">The sequence shown here is derived from an EMBL/GenBank/DDBJ whole genome shotgun (WGS) entry which is preliminary data.</text>
</comment>
<dbReference type="InterPro" id="IPR001130">
    <property type="entry name" value="TatD-like"/>
</dbReference>
<dbReference type="CDD" id="cd01310">
    <property type="entry name" value="TatD_DNAse"/>
    <property type="match status" value="1"/>
</dbReference>
<organism evidence="4 5">
    <name type="scientific">Halomonas flagellata</name>
    <dbReference type="NCBI Taxonomy" id="2920385"/>
    <lineage>
        <taxon>Bacteria</taxon>
        <taxon>Pseudomonadati</taxon>
        <taxon>Pseudomonadota</taxon>
        <taxon>Gammaproteobacteria</taxon>
        <taxon>Oceanospirillales</taxon>
        <taxon>Halomonadaceae</taxon>
        <taxon>Halomonas</taxon>
    </lineage>
</organism>
<dbReference type="GO" id="GO:0016787">
    <property type="term" value="F:hydrolase activity"/>
    <property type="evidence" value="ECO:0007669"/>
    <property type="project" value="UniProtKB-KW"/>
</dbReference>
<dbReference type="PANTHER" id="PTHR46124">
    <property type="entry name" value="D-AMINOACYL-TRNA DEACYLASE"/>
    <property type="match status" value="1"/>
</dbReference>